<protein>
    <recommendedName>
        <fullName evidence="3">Tubulin-specific chaperone A</fullName>
    </recommendedName>
</protein>
<dbReference type="GO" id="GO:0005829">
    <property type="term" value="C:cytosol"/>
    <property type="evidence" value="ECO:0007669"/>
    <property type="project" value="TreeGrafter"/>
</dbReference>
<dbReference type="InterPro" id="IPR036126">
    <property type="entry name" value="TBCA_sf"/>
</dbReference>
<dbReference type="HOGENOM" id="CLU_130569_0_1_1"/>
<proteinExistence type="inferred from homology"/>
<dbReference type="InterPro" id="IPR004226">
    <property type="entry name" value="TBCA"/>
</dbReference>
<dbReference type="Gene3D" id="1.20.58.90">
    <property type="match status" value="1"/>
</dbReference>
<evidence type="ECO:0000256" key="2">
    <source>
        <dbReference type="ARBA" id="ARBA00023186"/>
    </source>
</evidence>
<organism evidence="6 7">
    <name type="scientific">Metarhizium robertsii</name>
    <dbReference type="NCBI Taxonomy" id="568076"/>
    <lineage>
        <taxon>Eukaryota</taxon>
        <taxon>Fungi</taxon>
        <taxon>Dikarya</taxon>
        <taxon>Ascomycota</taxon>
        <taxon>Pezizomycotina</taxon>
        <taxon>Sordariomycetes</taxon>
        <taxon>Hypocreomycetidae</taxon>
        <taxon>Hypocreales</taxon>
        <taxon>Clavicipitaceae</taxon>
        <taxon>Metarhizium</taxon>
    </lineage>
</organism>
<comment type="subcellular location">
    <subcellularLocation>
        <location evidence="3">Cytoplasm</location>
        <location evidence="3">Cytoskeleton</location>
    </subcellularLocation>
</comment>
<keyword evidence="3" id="KW-0206">Cytoskeleton</keyword>
<dbReference type="SUPFAM" id="SSF46988">
    <property type="entry name" value="Tubulin chaperone cofactor A"/>
    <property type="match status" value="1"/>
</dbReference>
<comment type="caution">
    <text evidence="6">The sequence shown here is derived from an EMBL/GenBank/DDBJ whole genome shotgun (WGS) entry which is preliminary data.</text>
</comment>
<evidence type="ECO:0000256" key="4">
    <source>
        <dbReference type="SAM" id="Coils"/>
    </source>
</evidence>
<keyword evidence="3" id="KW-0963">Cytoplasm</keyword>
<evidence type="ECO:0000313" key="6">
    <source>
        <dbReference type="EMBL" id="EXV02900.1"/>
    </source>
</evidence>
<feature type="region of interest" description="Disordered" evidence="5">
    <location>
        <begin position="92"/>
        <end position="115"/>
    </location>
</feature>
<dbReference type="AlphaFoldDB" id="A0A0A1UZA5"/>
<dbReference type="OrthoDB" id="296187at2759"/>
<dbReference type="GO" id="GO:0007023">
    <property type="term" value="P:post-chaperonin tubulin folding pathway"/>
    <property type="evidence" value="ECO:0007669"/>
    <property type="project" value="UniProtKB-UniRule"/>
</dbReference>
<sequence length="115" mass="12262">MPPPSQLAIATGAVSRLLKEEASYHKELADQEAEVKKLEESIRNGGGDGDDNAEFMLKQNKTAVEQTKAVFGPLKDRIAAAVTKLKDQISLAEEAGGSEDLQNAKDVLGQARAKA</sequence>
<evidence type="ECO:0000256" key="1">
    <source>
        <dbReference type="ARBA" id="ARBA00006806"/>
    </source>
</evidence>
<keyword evidence="3" id="KW-0493">Microtubule</keyword>
<gene>
    <name evidence="6" type="ORF">X797_004023</name>
</gene>
<name>A0A0A1UZA5_9HYPO</name>
<evidence type="ECO:0000313" key="7">
    <source>
        <dbReference type="Proteomes" id="UP000030151"/>
    </source>
</evidence>
<feature type="coiled-coil region" evidence="4">
    <location>
        <begin position="14"/>
        <end position="41"/>
    </location>
</feature>
<dbReference type="Pfam" id="PF02970">
    <property type="entry name" value="TBCA"/>
    <property type="match status" value="1"/>
</dbReference>
<dbReference type="PANTHER" id="PTHR21500:SF0">
    <property type="entry name" value="TUBULIN-SPECIFIC CHAPERONE A"/>
    <property type="match status" value="1"/>
</dbReference>
<dbReference type="GO" id="GO:0005874">
    <property type="term" value="C:microtubule"/>
    <property type="evidence" value="ECO:0007669"/>
    <property type="project" value="UniProtKB-KW"/>
</dbReference>
<comment type="subunit">
    <text evidence="3">Supercomplex made of cofactors A to E. Cofactors A and D function by capturing and stabilizing tubulin in a quasi-native conformation. Cofactor E binds to the cofactor D-tubulin complex; interaction with cofactor C then causes the release of tubulin polypeptides that are committed to the native state.</text>
</comment>
<evidence type="ECO:0000256" key="3">
    <source>
        <dbReference type="RuleBase" id="RU364030"/>
    </source>
</evidence>
<reference evidence="6 7" key="1">
    <citation type="submission" date="2014-02" db="EMBL/GenBank/DDBJ databases">
        <title>The genome sequence of the entomopathogenic fungus Metarhizium robertsii ARSEF 2575.</title>
        <authorList>
            <person name="Giuliano Garisto Donzelli B."/>
            <person name="Roe B.A."/>
            <person name="Macmil S.L."/>
            <person name="Krasnoff S.B."/>
            <person name="Gibson D.M."/>
        </authorList>
    </citation>
    <scope>NUCLEOTIDE SEQUENCE [LARGE SCALE GENOMIC DNA]</scope>
    <source>
        <strain evidence="6 7">ARSEF 2575</strain>
    </source>
</reference>
<comment type="similarity">
    <text evidence="1 3">Belongs to the TBCA family.</text>
</comment>
<dbReference type="GO" id="GO:0048487">
    <property type="term" value="F:beta-tubulin binding"/>
    <property type="evidence" value="ECO:0007669"/>
    <property type="project" value="InterPro"/>
</dbReference>
<accession>A0A0A1UZA5</accession>
<keyword evidence="4" id="KW-0175">Coiled coil</keyword>
<dbReference type="GO" id="GO:0007021">
    <property type="term" value="P:tubulin complex assembly"/>
    <property type="evidence" value="ECO:0007669"/>
    <property type="project" value="UniProtKB-UniRule"/>
</dbReference>
<evidence type="ECO:0000256" key="5">
    <source>
        <dbReference type="SAM" id="MobiDB-lite"/>
    </source>
</evidence>
<dbReference type="Proteomes" id="UP000030151">
    <property type="component" value="Unassembled WGS sequence"/>
</dbReference>
<dbReference type="eggNOG" id="KOG3470">
    <property type="taxonomic scope" value="Eukaryota"/>
</dbReference>
<keyword evidence="2 3" id="KW-0143">Chaperone</keyword>
<dbReference type="PANTHER" id="PTHR21500">
    <property type="entry name" value="TUBULIN-SPECIFIC CHAPERONE A"/>
    <property type="match status" value="1"/>
</dbReference>
<dbReference type="EMBL" id="JELW01000004">
    <property type="protein sequence ID" value="EXV02900.1"/>
    <property type="molecule type" value="Genomic_DNA"/>
</dbReference>